<reference evidence="10 11" key="1">
    <citation type="submission" date="2016-03" db="EMBL/GenBank/DDBJ databases">
        <authorList>
            <person name="Ploux O."/>
        </authorList>
    </citation>
    <scope>NUCLEOTIDE SEQUENCE [LARGE SCALE GENOMIC DNA]</scope>
    <source>
        <strain evidence="10 11">URUG2</strain>
    </source>
</reference>
<dbReference type="PROSITE" id="PS01022">
    <property type="entry name" value="PTR2_1"/>
    <property type="match status" value="1"/>
</dbReference>
<name>A0A2D3UNS4_9PEZI</name>
<dbReference type="AlphaFoldDB" id="A0A2D3UNS4"/>
<evidence type="ECO:0000256" key="6">
    <source>
        <dbReference type="ARBA" id="ARBA00023136"/>
    </source>
</evidence>
<proteinExistence type="inferred from homology"/>
<accession>A0A2D3UNS4</accession>
<comment type="similarity">
    <text evidence="2 7">Belongs to the major facilitator superfamily. Proton-dependent oligopeptide transporter (POT/PTR) (TC 2.A.17) family.</text>
</comment>
<keyword evidence="6 9" id="KW-0472">Membrane</keyword>
<dbReference type="Proteomes" id="UP000225277">
    <property type="component" value="Unassembled WGS sequence"/>
</dbReference>
<evidence type="ECO:0000256" key="3">
    <source>
        <dbReference type="ARBA" id="ARBA00022448"/>
    </source>
</evidence>
<evidence type="ECO:0000313" key="10">
    <source>
        <dbReference type="EMBL" id="CZT14175.1"/>
    </source>
</evidence>
<dbReference type="InterPro" id="IPR000109">
    <property type="entry name" value="POT_fam"/>
</dbReference>
<feature type="transmembrane region" description="Helical" evidence="9">
    <location>
        <begin position="169"/>
        <end position="188"/>
    </location>
</feature>
<dbReference type="Gene3D" id="1.20.1250.20">
    <property type="entry name" value="MFS general substrate transporter like domains"/>
    <property type="match status" value="1"/>
</dbReference>
<keyword evidence="11" id="KW-1185">Reference proteome</keyword>
<dbReference type="EMBL" id="FJUY01000001">
    <property type="protein sequence ID" value="CZT14175.1"/>
    <property type="molecule type" value="Genomic_DNA"/>
</dbReference>
<dbReference type="GeneID" id="35595553"/>
<dbReference type="FunFam" id="1.20.1250.20:FF:000085">
    <property type="entry name" value="MFS peptide transporter Ptr2"/>
    <property type="match status" value="1"/>
</dbReference>
<evidence type="ECO:0000256" key="2">
    <source>
        <dbReference type="ARBA" id="ARBA00005982"/>
    </source>
</evidence>
<keyword evidence="4 7" id="KW-0812">Transmembrane</keyword>
<evidence type="ECO:0000256" key="8">
    <source>
        <dbReference type="SAM" id="MobiDB-lite"/>
    </source>
</evidence>
<sequence length="558" mass="61420">MDQILPSWTRKWIAGIDRSRDRGEYELVGTTLSTPGPDVGKDREPSESDSKTLRKVADHLPWSTFLIAVVELCERFTYYGLSGPFQNYISNSYHDPNGLPGAIGLNQSGATFLTNFFQFWCYLTPVIGAVIADQYLGKYWTIVYFSIIYAAGILILFITSLPVAIEHGMAFPGLLIAMIVIGLGTGGIKSNVSPLIAEQYTGTKTFVRTLSGGERVIVDPSITIQRIYMIFYLCINIGSLSSLLTTNMELHIGFWSAYLLCFVVFLVGLAILLLGKKNYVLHPPTGSVIPRALQICWTASRNNFTLLTTSPSLTEQAFIQEVRTALQACKVFLVFPLYWLAQSQMLNNLVSQAGQMQLHGIPNDIMSNIDPLTIIVFIPICDRILYPFLHNNMGIAFKPITRIFVGFMFGAAGMAYAAAVQKTIYKSAPCFEQPGACSAGLREDGTTYRPNEVHVAIQAPAFLLIGMSEIFAAVTGLEFAFTKAPASMKSFIMSIFLLTTAFGAALGAIISPFAKDPDLFWVYAGLAAVCFASGWIFWYCFRGMNVEDDAVGAIEREP</sequence>
<dbReference type="SUPFAM" id="SSF103473">
    <property type="entry name" value="MFS general substrate transporter"/>
    <property type="match status" value="1"/>
</dbReference>
<keyword evidence="5 9" id="KW-1133">Transmembrane helix</keyword>
<feature type="transmembrane region" description="Helical" evidence="9">
    <location>
        <begin position="227"/>
        <end position="246"/>
    </location>
</feature>
<feature type="transmembrane region" description="Helical" evidence="9">
    <location>
        <begin position="400"/>
        <end position="419"/>
    </location>
</feature>
<organism evidence="10 11">
    <name type="scientific">Ramularia collo-cygni</name>
    <dbReference type="NCBI Taxonomy" id="112498"/>
    <lineage>
        <taxon>Eukaryota</taxon>
        <taxon>Fungi</taxon>
        <taxon>Dikarya</taxon>
        <taxon>Ascomycota</taxon>
        <taxon>Pezizomycotina</taxon>
        <taxon>Dothideomycetes</taxon>
        <taxon>Dothideomycetidae</taxon>
        <taxon>Mycosphaerellales</taxon>
        <taxon>Mycosphaerellaceae</taxon>
        <taxon>Ramularia</taxon>
    </lineage>
</organism>
<evidence type="ECO:0000256" key="9">
    <source>
        <dbReference type="SAM" id="Phobius"/>
    </source>
</evidence>
<dbReference type="Pfam" id="PF00854">
    <property type="entry name" value="PTR2"/>
    <property type="match status" value="1"/>
</dbReference>
<evidence type="ECO:0000256" key="4">
    <source>
        <dbReference type="ARBA" id="ARBA00022692"/>
    </source>
</evidence>
<evidence type="ECO:0000256" key="7">
    <source>
        <dbReference type="RuleBase" id="RU003755"/>
    </source>
</evidence>
<dbReference type="PROSITE" id="PS01023">
    <property type="entry name" value="PTR2_2"/>
    <property type="match status" value="1"/>
</dbReference>
<feature type="transmembrane region" description="Helical" evidence="9">
    <location>
        <begin position="491"/>
        <end position="514"/>
    </location>
</feature>
<evidence type="ECO:0000313" key="11">
    <source>
        <dbReference type="Proteomes" id="UP000225277"/>
    </source>
</evidence>
<dbReference type="OrthoDB" id="8904098at2759"/>
<feature type="transmembrane region" description="Helical" evidence="9">
    <location>
        <begin position="520"/>
        <end position="541"/>
    </location>
</feature>
<evidence type="ECO:0000256" key="5">
    <source>
        <dbReference type="ARBA" id="ARBA00022989"/>
    </source>
</evidence>
<feature type="transmembrane region" description="Helical" evidence="9">
    <location>
        <begin position="457"/>
        <end position="479"/>
    </location>
</feature>
<dbReference type="InterPro" id="IPR036259">
    <property type="entry name" value="MFS_trans_sf"/>
</dbReference>
<dbReference type="GO" id="GO:0005886">
    <property type="term" value="C:plasma membrane"/>
    <property type="evidence" value="ECO:0007669"/>
    <property type="project" value="UniProtKB-ARBA"/>
</dbReference>
<comment type="subcellular location">
    <subcellularLocation>
        <location evidence="1 7">Membrane</location>
        <topology evidence="1 7">Multi-pass membrane protein</topology>
    </subcellularLocation>
</comment>
<dbReference type="PANTHER" id="PTHR11654">
    <property type="entry name" value="OLIGOPEPTIDE TRANSPORTER-RELATED"/>
    <property type="match status" value="1"/>
</dbReference>
<feature type="transmembrane region" description="Helical" evidence="9">
    <location>
        <begin position="252"/>
        <end position="274"/>
    </location>
</feature>
<dbReference type="RefSeq" id="XP_023621073.1">
    <property type="nucleotide sequence ID" value="XM_023765305.1"/>
</dbReference>
<feature type="transmembrane region" description="Helical" evidence="9">
    <location>
        <begin position="142"/>
        <end position="163"/>
    </location>
</feature>
<dbReference type="InterPro" id="IPR018456">
    <property type="entry name" value="PTR2_symporter_CS"/>
</dbReference>
<dbReference type="GO" id="GO:0071916">
    <property type="term" value="F:dipeptide transmembrane transporter activity"/>
    <property type="evidence" value="ECO:0007669"/>
    <property type="project" value="UniProtKB-ARBA"/>
</dbReference>
<protein>
    <submittedName>
        <fullName evidence="10">Related to MFS peptide transporter Ptr2</fullName>
    </submittedName>
</protein>
<evidence type="ECO:0000256" key="1">
    <source>
        <dbReference type="ARBA" id="ARBA00004141"/>
    </source>
</evidence>
<keyword evidence="3 7" id="KW-0813">Transport</keyword>
<feature type="compositionally biased region" description="Basic and acidic residues" evidence="8">
    <location>
        <begin position="39"/>
        <end position="52"/>
    </location>
</feature>
<gene>
    <name evidence="10" type="ORF">RCC_00149</name>
</gene>
<feature type="region of interest" description="Disordered" evidence="8">
    <location>
        <begin position="29"/>
        <end position="52"/>
    </location>
</feature>